<dbReference type="Gene3D" id="3.30.70.3290">
    <property type="match status" value="1"/>
</dbReference>
<dbReference type="SMART" id="SM01294">
    <property type="entry name" value="PKS_PP_betabranch"/>
    <property type="match status" value="1"/>
</dbReference>
<dbReference type="Proteomes" id="UP000667802">
    <property type="component" value="Unassembled WGS sequence"/>
</dbReference>
<dbReference type="InterPro" id="IPR014031">
    <property type="entry name" value="Ketoacyl_synth_C"/>
</dbReference>
<dbReference type="InterPro" id="IPR016039">
    <property type="entry name" value="Thiolase-like"/>
</dbReference>
<dbReference type="InterPro" id="IPR009081">
    <property type="entry name" value="PP-bd_ACP"/>
</dbReference>
<evidence type="ECO:0000313" key="12">
    <source>
        <dbReference type="Proteomes" id="UP000667802"/>
    </source>
</evidence>
<dbReference type="InterPro" id="IPR016035">
    <property type="entry name" value="Acyl_Trfase/lysoPLipase"/>
</dbReference>
<evidence type="ECO:0000256" key="2">
    <source>
        <dbReference type="ARBA" id="ARBA00006432"/>
    </source>
</evidence>
<dbReference type="PANTHER" id="PTHR43775:SF37">
    <property type="entry name" value="SI:DKEY-61P9.11"/>
    <property type="match status" value="1"/>
</dbReference>
<keyword evidence="7" id="KW-0443">Lipid metabolism</keyword>
<evidence type="ECO:0000256" key="4">
    <source>
        <dbReference type="ARBA" id="ARBA00022553"/>
    </source>
</evidence>
<dbReference type="Gene3D" id="3.40.50.12780">
    <property type="entry name" value="N-terminal domain of ligase-like"/>
    <property type="match status" value="1"/>
</dbReference>
<dbReference type="SUPFAM" id="SSF53901">
    <property type="entry name" value="Thiolase-like"/>
    <property type="match status" value="1"/>
</dbReference>
<feature type="region of interest" description="Disordered" evidence="8">
    <location>
        <begin position="2752"/>
        <end position="2780"/>
    </location>
</feature>
<dbReference type="InterPro" id="IPR042099">
    <property type="entry name" value="ANL_N_sf"/>
</dbReference>
<keyword evidence="4" id="KW-0597">Phosphoprotein</keyword>
<organism evidence="11 12">
    <name type="scientific">Aetokthonos hydrillicola Thurmond2011</name>
    <dbReference type="NCBI Taxonomy" id="2712845"/>
    <lineage>
        <taxon>Bacteria</taxon>
        <taxon>Bacillati</taxon>
        <taxon>Cyanobacteriota</taxon>
        <taxon>Cyanophyceae</taxon>
        <taxon>Nostocales</taxon>
        <taxon>Hapalosiphonaceae</taxon>
        <taxon>Aetokthonos</taxon>
    </lineage>
</organism>
<dbReference type="RefSeq" id="WP_208349674.1">
    <property type="nucleotide sequence ID" value="NZ_JAALHA020000017.1"/>
</dbReference>
<dbReference type="NCBIfam" id="TIGR01681">
    <property type="entry name" value="HAD-SF-IIIC"/>
    <property type="match status" value="1"/>
</dbReference>
<dbReference type="Pfam" id="PF00668">
    <property type="entry name" value="Condensation"/>
    <property type="match status" value="1"/>
</dbReference>
<dbReference type="InterPro" id="IPR025110">
    <property type="entry name" value="AMP-bd_C"/>
</dbReference>
<dbReference type="InterPro" id="IPR010033">
    <property type="entry name" value="HAD_SF_ppase_IIIC"/>
</dbReference>
<dbReference type="Gene3D" id="3.40.47.10">
    <property type="match status" value="1"/>
</dbReference>
<dbReference type="Pfam" id="PF22621">
    <property type="entry name" value="CurL-like_PKS_C"/>
    <property type="match status" value="1"/>
</dbReference>
<feature type="domain" description="Carrier" evidence="9">
    <location>
        <begin position="2677"/>
        <end position="2752"/>
    </location>
</feature>
<dbReference type="InterPro" id="IPR018201">
    <property type="entry name" value="Ketoacyl_synth_AS"/>
</dbReference>
<dbReference type="SMART" id="SM00825">
    <property type="entry name" value="PKS_KS"/>
    <property type="match status" value="1"/>
</dbReference>
<comment type="cofactor">
    <cofactor evidence="1">
        <name>pantetheine 4'-phosphate</name>
        <dbReference type="ChEBI" id="CHEBI:47942"/>
    </cofactor>
</comment>
<dbReference type="FunFam" id="1.10.1200.10:FF:000005">
    <property type="entry name" value="Nonribosomal peptide synthetase 1"/>
    <property type="match status" value="1"/>
</dbReference>
<dbReference type="InterPro" id="IPR040097">
    <property type="entry name" value="FAAL/FAAC"/>
</dbReference>
<keyword evidence="6" id="KW-0276">Fatty acid metabolism</keyword>
<evidence type="ECO:0000256" key="7">
    <source>
        <dbReference type="ARBA" id="ARBA00023098"/>
    </source>
</evidence>
<dbReference type="InterPro" id="IPR036736">
    <property type="entry name" value="ACP-like_sf"/>
</dbReference>
<dbReference type="InterPro" id="IPR045851">
    <property type="entry name" value="AMP-bd_C_sf"/>
</dbReference>
<dbReference type="InterPro" id="IPR000873">
    <property type="entry name" value="AMP-dep_synth/lig_dom"/>
</dbReference>
<dbReference type="GO" id="GO:0004315">
    <property type="term" value="F:3-oxoacyl-[acyl-carrier-protein] synthase activity"/>
    <property type="evidence" value="ECO:0007669"/>
    <property type="project" value="InterPro"/>
</dbReference>
<dbReference type="Gene3D" id="3.30.559.10">
    <property type="entry name" value="Chloramphenicol acetyltransferase-like domain"/>
    <property type="match status" value="1"/>
</dbReference>
<dbReference type="Pfam" id="PF00501">
    <property type="entry name" value="AMP-binding"/>
    <property type="match status" value="1"/>
</dbReference>
<feature type="domain" description="Carrier" evidence="9">
    <location>
        <begin position="603"/>
        <end position="680"/>
    </location>
</feature>
<feature type="domain" description="Ketosynthase family 3 (KS3)" evidence="10">
    <location>
        <begin position="706"/>
        <end position="1130"/>
    </location>
</feature>
<keyword evidence="12" id="KW-1185">Reference proteome</keyword>
<dbReference type="InterPro" id="IPR023214">
    <property type="entry name" value="HAD_sf"/>
</dbReference>
<dbReference type="InterPro" id="IPR036514">
    <property type="entry name" value="SGNH_hydro_sf"/>
</dbReference>
<dbReference type="Gene3D" id="3.40.366.10">
    <property type="entry name" value="Malonyl-Coenzyme A Acyl Carrier Protein, domain 2"/>
    <property type="match status" value="1"/>
</dbReference>
<sequence>MTTELNLSEQPLNLVELLRKRAQNQPDKTAYIFLEDGETETGSFTYRELDQQAQAIAARLQSLAAPGERALLLYPSGLEFIAAFFGCLYAGMVAVPAYPPRRNQKMSRLQAIVEDAQTKVALTTKELLPSIESRFAEDRELAEVAWLATDDVASEEMLSWQEPVLNSDTLAFLQYTSGSTGTPKGVMVSHQNLLHNSEYIKQAFELSPNSVSVSWLPSFHDMGLIDGILQPLYTGFLGVLMPPTSFVQRPIQWLRAISRYKATHCGGPNFGYELCINNITPEQRETLDLSSWCTAYSGAEPVRRETLEKFAAVFESCGFRPNFFYPCYGMAEATLMVSGGIVKDEPIYCTVESDALQQNRIVKASSEAKNVSHLVGCGRAWLDTNIVIVDPESLTRCAPDQVGEICVSGSSVAQGYWNRPEQTAETFQARLPDTDIGPFLRTGDLGFLQDGELFVTGRLKDLIIIRGRNHYPQDIELTVERCHPALRPTCGAAFSIEVDGEEQLAITQEIDRQYLRKLNVDEVVKAIRQAVIEHHELEVHTILLLKTGKIPKTSSGKIQRRACKANFLADSLDIVGIWRKDSQSKVQSQQQLASKPESLPNKGKSAEIQAWIVSKIAERLQVKPSEIDIQVPFVSYGLDSVATVRFAGELENWLGQKLSPTMLYDYPSIAALVLHLSGEVNPPEEPVSVKVDVPQQNTITAPNTFGEAIAIIGLGCRFPGANDPETFRQLLRSGVDVINEVPNNRWDINSFYNPELETPGKMSTRWGGFLDQVDQFDANFFGISPREAERMDPQQRILLEVAWEALENAGIVPNQLAGSETGVFIGISNNDYSRIQFENPSRIDAYAGTGNAFSIAANRLSYLLDLRGPSISVDTACSSSLVAIHLACQSLQTGESNLALVGGVNLILTPELTITFSQAHMMASDGRCKTFDNSADGYVRGEGCGIVVLKRLSDAVRDKDNILSVIRGSAVNQDGRSNGLTAPNGPSQQVVIRKALQKAGITADQLNYVEAHGTGTPIGDPIEIESLKRVLLEDRLLNQPCLIGSVKTNIGHLEAAAGIAGLIKVVLSLQFGEIFPHLHLKHLNPLISLQDSPLSIPTYLQPWITKSRRRFAGVSSFGFGGTNAHVVLENAPELTLETNKLEYPSHLLTLSAKSESALRSLAGRYADFLASHSEVSLGDICFTSNTGRSHFVHRLTVIAESTAQLHEQLSTFAASQPAVGAVSGKARSNNSLKIAFLFSNCDSSYLQLSYQLYQTQPTFRETLEQCDFLLRKYLEKPLLSVLYPESGVFSPLEQKEYFKPGSFAVQYALAKLWQSWGISPAAVMGFGVGEYVAACIAQTTDLENSLRMLVESSQLSQSGEMAVVFTESGLVKETIQLTAVTETLVKQGSNLFIELGDNSAVQAQPQETGIWLTTLKSGQDSWQVILNSLSILYVQGVDINWTNFHRGFTYQRVSLPTYPFERQRYWLERTYPSEIPTSQPHVGKVLEAATLAKSNNSQEQRLTRDALLALKQEEQQSVLQSYLCEQLASVLGYSLPKLDVDLPITNFGIDSLMSIQMKKRIESDLKVVVPETKFLQGPSIAQLVTFLLGEITGFDSTVKLSIRQDETSDRPSTESTDAQISFPLSFPQERMWLLNHLSPGNPVYNFQMAVRLSGQINIKVLEQSVQEVVNRHEILRATFPVATAQAIQVIAPKLHLPLSIVDLSEVDKTQQVIEVEKLAANEVQQPFDLTQAPLLRTTLLRLSQTEHVFVLTIHHIISDYWSMRVFIQEIGELYDAYSNNRFPSLAKLNFQYRDFVNWQKESSQSAVIESQLAYWKKKLALIPPALELPLDQPRPTNRSFRGATQFFSLPASLSQSLQEFSRQEGATLFMTLMAVFKILLYCYTEQEDILLGSPVSGRTHTESENLIGMFSYPVVLRTDLSGNPTFKELLARVREVALEAYVHQNVPFAKVVEIAESERNYSDIPLVQVMFSFTSMAMNTTQFSNLALEPVKVDRGMTDFDWFLTMFEESEGLRGALEYDTDIFTPETIRRVIEHFQLLLESVINQTNKPLSELVAKVPVQKKLRVAIASTFTAEPIQESLKFWMQELKIPHRIEFAPYNQVFQQLLDPTSLLSKNQNGINVILIRLEDWLRYEDQTITETDSQLVNVQEKITRNIQDLLLSLKSAVERSTVPYLVCLCPVSPDSQHISLFNQIEKELSCKLEAIPGVHVVTTEAIQETYPIANYYDSQADKLGHVPFTNPFFTALGTIIARKIRRIKSTPYKVIVVDADETLWKGICGEDGVNGIQITPSYQAMQSFLVEQYKAGTLICICSKNNEADLLAVFEQRADMILKLDHIVSYRANWQPKSENIKSLAKELQLSLEHFIFIDDNPVECAEVQSNCPEVLTLQLPAPDNIPQFIEHVWAFDTLKITEEDKRRTALYQENLQRERLRTESLTFADFIASLDLQIQISSMTEHQLGRVSQLTQRTNQFNTTTIRRSETEIQQLCSLQNVECLTISVKDRFGDYGLVGVVIFKVQPDAIEVDSFLLSCRVLGRGVEHQMLAKIGEIAKKREVDSVKIHYVPTAKNQPVLTFLDSVGGQYKEQSNEGLCFRFPVEVATSISYREKNNDDQALCDTSKNISSSSLQTSSSSAKPHNYSAIFTRIATQLCDIEQVVKAIQDRQQRKRQNITANEHVLPQTKVEQEIAAIWKKILHIENIGIDDNFFNIGGRSLQVVQVNSRLKEVFGKEIPLVDMFQYTTIRALAKYLNPSEKQSQNENSAFAQSRSRGERRRRLMQTKK</sequence>
<evidence type="ECO:0000256" key="5">
    <source>
        <dbReference type="ARBA" id="ARBA00022679"/>
    </source>
</evidence>
<keyword evidence="3" id="KW-0596">Phosphopantetheine</keyword>
<dbReference type="SUPFAM" id="SSF56784">
    <property type="entry name" value="HAD-like"/>
    <property type="match status" value="1"/>
</dbReference>
<dbReference type="Gene3D" id="3.30.300.30">
    <property type="match status" value="1"/>
</dbReference>
<comment type="similarity">
    <text evidence="2">Belongs to the ATP-dependent AMP-binding enzyme family.</text>
</comment>
<dbReference type="Gene3D" id="3.40.50.1110">
    <property type="entry name" value="SGNH hydrolase"/>
    <property type="match status" value="1"/>
</dbReference>
<name>A0AAP5IB49_9CYAN</name>
<dbReference type="PROSITE" id="PS00606">
    <property type="entry name" value="KS3_1"/>
    <property type="match status" value="1"/>
</dbReference>
<dbReference type="Gene3D" id="3.30.559.30">
    <property type="entry name" value="Nonribosomal peptide synthetase, condensation domain"/>
    <property type="match status" value="1"/>
</dbReference>
<dbReference type="InterPro" id="IPR014030">
    <property type="entry name" value="Ketoacyl_synth_N"/>
</dbReference>
<dbReference type="GO" id="GO:0071770">
    <property type="term" value="P:DIM/DIP cell wall layer assembly"/>
    <property type="evidence" value="ECO:0007669"/>
    <property type="project" value="TreeGrafter"/>
</dbReference>
<dbReference type="CDD" id="cd00833">
    <property type="entry name" value="PKS"/>
    <property type="match status" value="1"/>
</dbReference>
<dbReference type="SMART" id="SM00823">
    <property type="entry name" value="PKS_PP"/>
    <property type="match status" value="3"/>
</dbReference>
<comment type="caution">
    <text evidence="11">The sequence shown here is derived from an EMBL/GenBank/DDBJ whole genome shotgun (WGS) entry which is preliminary data.</text>
</comment>
<dbReference type="Gene3D" id="3.40.50.1000">
    <property type="entry name" value="HAD superfamily/HAD-like"/>
    <property type="match status" value="1"/>
</dbReference>
<protein>
    <submittedName>
        <fullName evidence="11">HAD-IIIC family phosphatase</fullName>
    </submittedName>
</protein>
<dbReference type="SMART" id="SM00827">
    <property type="entry name" value="PKS_AT"/>
    <property type="match status" value="1"/>
</dbReference>
<evidence type="ECO:0000259" key="9">
    <source>
        <dbReference type="PROSITE" id="PS50075"/>
    </source>
</evidence>
<dbReference type="FunFam" id="3.40.47.10:FF:000019">
    <property type="entry name" value="Polyketide synthase type I"/>
    <property type="match status" value="1"/>
</dbReference>
<dbReference type="InterPro" id="IPR020845">
    <property type="entry name" value="AMP-binding_CS"/>
</dbReference>
<dbReference type="PANTHER" id="PTHR43775">
    <property type="entry name" value="FATTY ACID SYNTHASE"/>
    <property type="match status" value="1"/>
</dbReference>
<dbReference type="CDD" id="cd05931">
    <property type="entry name" value="FAAL"/>
    <property type="match status" value="1"/>
</dbReference>
<dbReference type="FunFam" id="3.30.559.10:FF:000012">
    <property type="entry name" value="Non-ribosomal peptide synthetase"/>
    <property type="match status" value="1"/>
</dbReference>
<evidence type="ECO:0000256" key="3">
    <source>
        <dbReference type="ARBA" id="ARBA00022450"/>
    </source>
</evidence>
<dbReference type="PROSITE" id="PS52004">
    <property type="entry name" value="KS3_2"/>
    <property type="match status" value="1"/>
</dbReference>
<feature type="domain" description="Carrier" evidence="9">
    <location>
        <begin position="1514"/>
        <end position="1591"/>
    </location>
</feature>
<dbReference type="Pfam" id="PF00109">
    <property type="entry name" value="ketoacyl-synt"/>
    <property type="match status" value="1"/>
</dbReference>
<evidence type="ECO:0000259" key="10">
    <source>
        <dbReference type="PROSITE" id="PS52004"/>
    </source>
</evidence>
<dbReference type="PROSITE" id="PS50075">
    <property type="entry name" value="CARRIER"/>
    <property type="match status" value="3"/>
</dbReference>
<dbReference type="InterPro" id="IPR020841">
    <property type="entry name" value="PKS_Beta-ketoAc_synthase_dom"/>
</dbReference>
<dbReference type="Pfam" id="PF00550">
    <property type="entry name" value="PP-binding"/>
    <property type="match status" value="3"/>
</dbReference>
<feature type="compositionally biased region" description="Basic residues" evidence="8">
    <location>
        <begin position="2769"/>
        <end position="2780"/>
    </location>
</feature>
<proteinExistence type="inferred from homology"/>
<dbReference type="InterPro" id="IPR020806">
    <property type="entry name" value="PKS_PP-bd"/>
</dbReference>
<dbReference type="GO" id="GO:0004312">
    <property type="term" value="F:fatty acid synthase activity"/>
    <property type="evidence" value="ECO:0007669"/>
    <property type="project" value="TreeGrafter"/>
</dbReference>
<dbReference type="GO" id="GO:0005886">
    <property type="term" value="C:plasma membrane"/>
    <property type="evidence" value="ECO:0007669"/>
    <property type="project" value="TreeGrafter"/>
</dbReference>
<dbReference type="InterPro" id="IPR014043">
    <property type="entry name" value="Acyl_transferase_dom"/>
</dbReference>
<dbReference type="PROSITE" id="PS00455">
    <property type="entry name" value="AMP_BINDING"/>
    <property type="match status" value="1"/>
</dbReference>
<dbReference type="InterPro" id="IPR023213">
    <property type="entry name" value="CAT-like_dom_sf"/>
</dbReference>
<keyword evidence="5" id="KW-0808">Transferase</keyword>
<dbReference type="InterPro" id="IPR036412">
    <property type="entry name" value="HAD-like_sf"/>
</dbReference>
<dbReference type="Pfam" id="PF23024">
    <property type="entry name" value="AMP-dom_DIP2-like"/>
    <property type="match status" value="1"/>
</dbReference>
<gene>
    <name evidence="11" type="ORF">G7B40_027755</name>
</gene>
<feature type="compositionally biased region" description="Polar residues" evidence="8">
    <location>
        <begin position="2752"/>
        <end position="2764"/>
    </location>
</feature>
<dbReference type="InterPro" id="IPR010037">
    <property type="entry name" value="FkbH_domain"/>
</dbReference>
<dbReference type="InterPro" id="IPR001242">
    <property type="entry name" value="Condensation_dom"/>
</dbReference>
<accession>A0AAP5IB49</accession>
<evidence type="ECO:0000313" key="11">
    <source>
        <dbReference type="EMBL" id="MDR9898327.1"/>
    </source>
</evidence>
<dbReference type="CDD" id="cd19531">
    <property type="entry name" value="LCL_NRPS-like"/>
    <property type="match status" value="1"/>
</dbReference>
<dbReference type="Pfam" id="PF02801">
    <property type="entry name" value="Ketoacyl-synt_C"/>
    <property type="match status" value="1"/>
</dbReference>
<dbReference type="GO" id="GO:0005737">
    <property type="term" value="C:cytoplasm"/>
    <property type="evidence" value="ECO:0007669"/>
    <property type="project" value="TreeGrafter"/>
</dbReference>
<dbReference type="SUPFAM" id="SSF52151">
    <property type="entry name" value="FabD/lysophospholipase-like"/>
    <property type="match status" value="1"/>
</dbReference>
<evidence type="ECO:0000256" key="6">
    <source>
        <dbReference type="ARBA" id="ARBA00022832"/>
    </source>
</evidence>
<dbReference type="SUPFAM" id="SSF56801">
    <property type="entry name" value="Acetyl-CoA synthetase-like"/>
    <property type="match status" value="1"/>
</dbReference>
<dbReference type="FunFam" id="3.40.50.12780:FF:000013">
    <property type="entry name" value="Long-chain-fatty-acid--AMP ligase FadD32"/>
    <property type="match status" value="1"/>
</dbReference>
<dbReference type="SUPFAM" id="SSF47336">
    <property type="entry name" value="ACP-like"/>
    <property type="match status" value="3"/>
</dbReference>
<dbReference type="SUPFAM" id="SSF52777">
    <property type="entry name" value="CoA-dependent acyltransferases"/>
    <property type="match status" value="2"/>
</dbReference>
<dbReference type="Pfam" id="PF00698">
    <property type="entry name" value="Acyl_transf_1"/>
    <property type="match status" value="1"/>
</dbReference>
<dbReference type="EMBL" id="JAALHA020000017">
    <property type="protein sequence ID" value="MDR9898327.1"/>
    <property type="molecule type" value="Genomic_DNA"/>
</dbReference>
<dbReference type="InterPro" id="IPR050091">
    <property type="entry name" value="PKS_NRPS_Biosynth_Enz"/>
</dbReference>
<dbReference type="InterPro" id="IPR001227">
    <property type="entry name" value="Ac_transferase_dom_sf"/>
</dbReference>
<dbReference type="GO" id="GO:0006633">
    <property type="term" value="P:fatty acid biosynthetic process"/>
    <property type="evidence" value="ECO:0007669"/>
    <property type="project" value="InterPro"/>
</dbReference>
<dbReference type="GO" id="GO:0031177">
    <property type="term" value="F:phosphopantetheine binding"/>
    <property type="evidence" value="ECO:0007669"/>
    <property type="project" value="InterPro"/>
</dbReference>
<reference evidence="12" key="1">
    <citation type="journal article" date="2021" name="Science">
        <title>Hunting the eagle killer: A cyanobacterial neurotoxin causes vacuolar myelinopathy.</title>
        <authorList>
            <person name="Breinlinger S."/>
            <person name="Phillips T.J."/>
            <person name="Haram B.N."/>
            <person name="Mares J."/>
            <person name="Martinez Yerena J.A."/>
            <person name="Hrouzek P."/>
            <person name="Sobotka R."/>
            <person name="Henderson W.M."/>
            <person name="Schmieder P."/>
            <person name="Williams S.M."/>
            <person name="Lauderdale J.D."/>
            <person name="Wilde H.D."/>
            <person name="Gerrin W."/>
            <person name="Kust A."/>
            <person name="Washington J.W."/>
            <person name="Wagner C."/>
            <person name="Geier B."/>
            <person name="Liebeke M."/>
            <person name="Enke H."/>
            <person name="Niedermeyer T.H.J."/>
            <person name="Wilde S.B."/>
        </authorList>
    </citation>
    <scope>NUCLEOTIDE SEQUENCE [LARGE SCALE GENOMIC DNA]</scope>
    <source>
        <strain evidence="12">Thurmond2011</strain>
    </source>
</reference>
<dbReference type="Gene3D" id="1.10.1200.10">
    <property type="entry name" value="ACP-like"/>
    <property type="match status" value="3"/>
</dbReference>
<evidence type="ECO:0000256" key="1">
    <source>
        <dbReference type="ARBA" id="ARBA00001957"/>
    </source>
</evidence>
<evidence type="ECO:0000256" key="8">
    <source>
        <dbReference type="SAM" id="MobiDB-lite"/>
    </source>
</evidence>
<dbReference type="NCBIfam" id="TIGR01686">
    <property type="entry name" value="FkbH"/>
    <property type="match status" value="1"/>
</dbReference>